<dbReference type="PANTHER" id="PTHR36509">
    <property type="entry name" value="BLL3101 PROTEIN"/>
    <property type="match status" value="1"/>
</dbReference>
<dbReference type="Gene3D" id="2.60.120.600">
    <property type="entry name" value="Domain of unknown function DUF1214, C-terminal domain"/>
    <property type="match status" value="1"/>
</dbReference>
<reference evidence="3 4" key="1">
    <citation type="submission" date="2017-02" db="EMBL/GenBank/DDBJ databases">
        <title>Draft Genome Sequence of Streptomyces tsukubaensis F601, a Producer of the immunosuppressant tacrolimus FK506.</title>
        <authorList>
            <person name="Zong G."/>
            <person name="Zhong C."/>
            <person name="Fu J."/>
            <person name="Qin R."/>
            <person name="Cao G."/>
        </authorList>
    </citation>
    <scope>NUCLEOTIDE SEQUENCE [LARGE SCALE GENOMIC DNA]</scope>
    <source>
        <strain evidence="3 4">F601</strain>
    </source>
</reference>
<dbReference type="PANTHER" id="PTHR36509:SF2">
    <property type="entry name" value="BLL3101 PROTEIN"/>
    <property type="match status" value="1"/>
</dbReference>
<dbReference type="InterPro" id="IPR010679">
    <property type="entry name" value="DUF1254"/>
</dbReference>
<evidence type="ECO:0000259" key="2">
    <source>
        <dbReference type="Pfam" id="PF06863"/>
    </source>
</evidence>
<feature type="domain" description="DUF1214" evidence="1">
    <location>
        <begin position="331"/>
        <end position="439"/>
    </location>
</feature>
<dbReference type="Gene3D" id="2.60.40.1610">
    <property type="entry name" value="Domain of unknown function DUF1254"/>
    <property type="match status" value="1"/>
</dbReference>
<dbReference type="EMBL" id="MVFC01000053">
    <property type="protein sequence ID" value="OON71583.1"/>
    <property type="molecule type" value="Genomic_DNA"/>
</dbReference>
<keyword evidence="4" id="KW-1185">Reference proteome</keyword>
<sequence length="465" mass="50002">MSGGRVGGPEGPLAALAADAYVYGYPLVFDLSMVDAFARKGLGTLAPTPFNRFAHAEGLASPASRFVSADNDILCSIAQLDLSDGPLVLQLPDTEGAYYVVQFTDAWSNNFAYLGRRATGTREGSWLIVPPGWAGATPGSVRGVIEAPTTIVSAVGRIACDGGDDVERVRALQARFTLTSLTSPGPGRAGLPTADPEVPQELGFFEQLRVWMADFPPSLPDQSYQERFQPLGLLEEGVSPYQDASPELAKALAEGLAAGRERVEAAAGTGARGGRPPGAWEMDPHLFDYNLDHFGIGTVDAPEWRLADREASYLTRAVAARTALWGTHGYEAVRAHTFHDTDGERLTGERSYTLRFDVPPPVGAFWSLTMYDIPDYYLVENPAGRYAIGDRTPGLVYGSDGSLTLRLQRERPEDPAHAANWLPTPTGFFRPMMRLYTPDSSVLDGGYVLPGIRAADGRTPPPGSP</sequence>
<dbReference type="SUPFAM" id="SSF160935">
    <property type="entry name" value="VPA0735-like"/>
    <property type="match status" value="1"/>
</dbReference>
<dbReference type="Pfam" id="PF06742">
    <property type="entry name" value="DUF1214"/>
    <property type="match status" value="1"/>
</dbReference>
<dbReference type="InterPro" id="IPR010621">
    <property type="entry name" value="DUF1214"/>
</dbReference>
<gene>
    <name evidence="3" type="ORF">B1H18_33260</name>
</gene>
<evidence type="ECO:0008006" key="5">
    <source>
        <dbReference type="Google" id="ProtNLM"/>
    </source>
</evidence>
<dbReference type="Proteomes" id="UP000190539">
    <property type="component" value="Unassembled WGS sequence"/>
</dbReference>
<dbReference type="Pfam" id="PF06863">
    <property type="entry name" value="DUF1254"/>
    <property type="match status" value="1"/>
</dbReference>
<dbReference type="AlphaFoldDB" id="A0A1V3ZYW2"/>
<dbReference type="InterPro" id="IPR037049">
    <property type="entry name" value="DUF1214_C_sf"/>
</dbReference>
<dbReference type="InterPro" id="IPR037050">
    <property type="entry name" value="DUF1254_sf"/>
</dbReference>
<feature type="domain" description="DUF1254" evidence="2">
    <location>
        <begin position="50"/>
        <end position="179"/>
    </location>
</feature>
<dbReference type="STRING" id="83656.B1H18_33260"/>
<comment type="caution">
    <text evidence="3">The sequence shown here is derived from an EMBL/GenBank/DDBJ whole genome shotgun (WGS) entry which is preliminary data.</text>
</comment>
<name>A0A1V3ZYW2_9ACTN</name>
<evidence type="ECO:0000313" key="3">
    <source>
        <dbReference type="EMBL" id="OON71583.1"/>
    </source>
</evidence>
<evidence type="ECO:0000259" key="1">
    <source>
        <dbReference type="Pfam" id="PF06742"/>
    </source>
</evidence>
<accession>A0A1V3ZYW2</accession>
<proteinExistence type="predicted"/>
<protein>
    <recommendedName>
        <fullName evidence="5">DUF1254 domain-containing protein</fullName>
    </recommendedName>
</protein>
<organism evidence="3 4">
    <name type="scientific">Streptomyces tsukubensis</name>
    <dbReference type="NCBI Taxonomy" id="83656"/>
    <lineage>
        <taxon>Bacteria</taxon>
        <taxon>Bacillati</taxon>
        <taxon>Actinomycetota</taxon>
        <taxon>Actinomycetes</taxon>
        <taxon>Kitasatosporales</taxon>
        <taxon>Streptomycetaceae</taxon>
        <taxon>Streptomyces</taxon>
    </lineage>
</organism>
<evidence type="ECO:0000313" key="4">
    <source>
        <dbReference type="Proteomes" id="UP000190539"/>
    </source>
</evidence>
<dbReference type="RefSeq" id="WP_227025059.1">
    <property type="nucleotide sequence ID" value="NZ_CP045178.1"/>
</dbReference>